<evidence type="ECO:0000313" key="2">
    <source>
        <dbReference type="EMBL" id="ADX46107.1"/>
    </source>
</evidence>
<evidence type="ECO:0000313" key="3">
    <source>
        <dbReference type="Proteomes" id="UP000002482"/>
    </source>
</evidence>
<proteinExistence type="predicted"/>
<feature type="compositionally biased region" description="Basic and acidic residues" evidence="1">
    <location>
        <begin position="46"/>
        <end position="55"/>
    </location>
</feature>
<dbReference type="GeneID" id="51940359"/>
<feature type="compositionally biased region" description="Basic and acidic residues" evidence="1">
    <location>
        <begin position="28"/>
        <end position="38"/>
    </location>
</feature>
<gene>
    <name evidence="2" type="ordered locus">Acav_2195</name>
</gene>
<evidence type="ECO:0000256" key="1">
    <source>
        <dbReference type="SAM" id="MobiDB-lite"/>
    </source>
</evidence>
<protein>
    <submittedName>
        <fullName evidence="2">TPR domain protein</fullName>
    </submittedName>
</protein>
<organism evidence="2 3">
    <name type="scientific">Paracidovorax avenae (strain ATCC 19860 / DSM 7227 / CCUG 15838 / JCM 20985 / LMG 2117 / NCPPB 1011)</name>
    <name type="common">Acidovorax avenae</name>
    <dbReference type="NCBI Taxonomy" id="643561"/>
    <lineage>
        <taxon>Bacteria</taxon>
        <taxon>Pseudomonadati</taxon>
        <taxon>Pseudomonadota</taxon>
        <taxon>Betaproteobacteria</taxon>
        <taxon>Burkholderiales</taxon>
        <taxon>Comamonadaceae</taxon>
        <taxon>Paracidovorax</taxon>
    </lineage>
</organism>
<dbReference type="HOGENOM" id="CLU_3021247_0_0_4"/>
<name>F0QBE2_PARA1</name>
<reference evidence="2" key="1">
    <citation type="submission" date="2011-02" db="EMBL/GenBank/DDBJ databases">
        <title>Complete sequence of Acidovorax avenae subsp. avenae ATCC 19860.</title>
        <authorList>
            <consortium name="US DOE Joint Genome Institute"/>
            <person name="Lucas S."/>
            <person name="Copeland A."/>
            <person name="Lapidus A."/>
            <person name="Cheng J.-F."/>
            <person name="Goodwin L."/>
            <person name="Pitluck S."/>
            <person name="Chertkov O."/>
            <person name="Held B."/>
            <person name="Detter J.C."/>
            <person name="Han C."/>
            <person name="Tapia R."/>
            <person name="Land M."/>
            <person name="Hauser L."/>
            <person name="Kyrpides N."/>
            <person name="Ivanova N."/>
            <person name="Ovchinnikova G."/>
            <person name="Pagani I."/>
            <person name="Gordon S."/>
            <person name="Woyke T."/>
        </authorList>
    </citation>
    <scope>NUCLEOTIDE SEQUENCE</scope>
    <source>
        <strain evidence="2">ATCC 19860</strain>
    </source>
</reference>
<accession>F0QBE2</accession>
<dbReference type="Proteomes" id="UP000002482">
    <property type="component" value="Chromosome"/>
</dbReference>
<dbReference type="RefSeq" id="WP_013594619.1">
    <property type="nucleotide sequence ID" value="NC_015138.1"/>
</dbReference>
<keyword evidence="3" id="KW-1185">Reference proteome</keyword>
<feature type="region of interest" description="Disordered" evidence="1">
    <location>
        <begin position="1"/>
        <end position="55"/>
    </location>
</feature>
<dbReference type="EMBL" id="CP002521">
    <property type="protein sequence ID" value="ADX46107.1"/>
    <property type="molecule type" value="Genomic_DNA"/>
</dbReference>
<sequence length="55" mass="6393">MAQQQSEQQNDSPHGTARQNGPSQAEQQRNRQQQEREQNTGGTLDPQRENPQHRR</sequence>
<feature type="compositionally biased region" description="Polar residues" evidence="1">
    <location>
        <begin position="1"/>
        <end position="25"/>
    </location>
</feature>
<dbReference type="AlphaFoldDB" id="F0QBE2"/>
<dbReference type="KEGG" id="aaa:Acav_2195"/>